<dbReference type="PANTHER" id="PTHR10851:SF0">
    <property type="entry name" value="PYRIDOXINE-5'-PHOSPHATE OXIDASE"/>
    <property type="match status" value="1"/>
</dbReference>
<keyword evidence="5 6" id="KW-0664">Pyridoxine biosynthesis</keyword>
<feature type="binding site" evidence="6 8">
    <location>
        <position position="194"/>
    </location>
    <ligand>
        <name>FMN</name>
        <dbReference type="ChEBI" id="CHEBI:58210"/>
    </ligand>
</feature>
<feature type="binding site" evidence="6 8">
    <location>
        <begin position="140"/>
        <end position="141"/>
    </location>
    <ligand>
        <name>FMN</name>
        <dbReference type="ChEBI" id="CHEBI:58210"/>
    </ligand>
</feature>
<comment type="catalytic activity">
    <reaction evidence="6">
        <text>pyridoxine 5'-phosphate + O2 = pyridoxal 5'-phosphate + H2O2</text>
        <dbReference type="Rhea" id="RHEA:15149"/>
        <dbReference type="ChEBI" id="CHEBI:15379"/>
        <dbReference type="ChEBI" id="CHEBI:16240"/>
        <dbReference type="ChEBI" id="CHEBI:58589"/>
        <dbReference type="ChEBI" id="CHEBI:597326"/>
        <dbReference type="EC" id="1.4.3.5"/>
    </reaction>
</comment>
<feature type="binding site" evidence="6 8">
    <location>
        <position position="82"/>
    </location>
    <ligand>
        <name>FMN</name>
        <dbReference type="ChEBI" id="CHEBI:58210"/>
    </ligand>
</feature>
<evidence type="ECO:0000256" key="1">
    <source>
        <dbReference type="ARBA" id="ARBA00007301"/>
    </source>
</evidence>
<feature type="binding site" evidence="6 7">
    <location>
        <position position="123"/>
    </location>
    <ligand>
        <name>substrate</name>
    </ligand>
</feature>
<keyword evidence="12" id="KW-1185">Reference proteome</keyword>
<evidence type="ECO:0000256" key="8">
    <source>
        <dbReference type="PIRSR" id="PIRSR000190-2"/>
    </source>
</evidence>
<proteinExistence type="inferred from homology"/>
<dbReference type="PANTHER" id="PTHR10851">
    <property type="entry name" value="PYRIDOXINE-5-PHOSPHATE OXIDASE"/>
    <property type="match status" value="1"/>
</dbReference>
<dbReference type="InterPro" id="IPR012349">
    <property type="entry name" value="Split_barrel_FMN-bd"/>
</dbReference>
<evidence type="ECO:0000313" key="12">
    <source>
        <dbReference type="Proteomes" id="UP000022141"/>
    </source>
</evidence>
<feature type="domain" description="Pyridoxine 5'-phosphate oxidase dimerisation C-terminal" evidence="10">
    <location>
        <begin position="171"/>
        <end position="212"/>
    </location>
</feature>
<name>A0A011P3N0_ACCRE</name>
<dbReference type="InterPro" id="IPR019740">
    <property type="entry name" value="Pyridox_Oxase_CS"/>
</dbReference>
<comment type="cofactor">
    <cofactor evidence="6 8">
        <name>FMN</name>
        <dbReference type="ChEBI" id="CHEBI:58210"/>
    </cofactor>
    <text evidence="6 8">Binds 1 FMN per subunit.</text>
</comment>
<dbReference type="InterPro" id="IPR011576">
    <property type="entry name" value="Pyridox_Oxase_N"/>
</dbReference>
<dbReference type="PATRIC" id="fig|1454004.3.peg.1457"/>
<evidence type="ECO:0000256" key="4">
    <source>
        <dbReference type="ARBA" id="ARBA00023002"/>
    </source>
</evidence>
<feature type="binding site" evidence="6 7">
    <location>
        <begin position="190"/>
        <end position="192"/>
    </location>
    <ligand>
        <name>substrate</name>
    </ligand>
</feature>
<sequence>MTQLTDLRKSYERAELSEDASLADPFEQFSKWLAEAIAAQVPEPNAMTLATVDSSMRPSTRVVLIKGFDAQGITWFTNYESRKGRELATNPWAALQFHWVELERVVRIEGRVDKVAEAESDAYFASRPLDSRIGAWASPQSQVIPSRALLVANAARYGTRFLLHPPRPPHWGGYRLQPDCWEFWQGRKSRLHDRLRYQLDADRRWTRERLAP</sequence>
<comment type="function">
    <text evidence="6">Catalyzes the oxidation of either pyridoxine 5'-phosphate (PNP) or pyridoxamine 5'-phosphate (PMP) into pyridoxal 5'-phosphate (PLP).</text>
</comment>
<feature type="binding site" evidence="6 8">
    <location>
        <position position="83"/>
    </location>
    <ligand>
        <name>FMN</name>
        <dbReference type="ChEBI" id="CHEBI:58210"/>
    </ligand>
</feature>
<feature type="binding site" evidence="6 7">
    <location>
        <position position="66"/>
    </location>
    <ligand>
        <name>substrate</name>
    </ligand>
</feature>
<dbReference type="GO" id="GO:0004733">
    <property type="term" value="F:pyridoxamine phosphate oxidase activity"/>
    <property type="evidence" value="ECO:0007669"/>
    <property type="project" value="UniProtKB-UniRule"/>
</dbReference>
<organism evidence="11 12">
    <name type="scientific">Accumulibacter regalis</name>
    <dbReference type="NCBI Taxonomy" id="522306"/>
    <lineage>
        <taxon>Bacteria</taxon>
        <taxon>Pseudomonadati</taxon>
        <taxon>Pseudomonadota</taxon>
        <taxon>Betaproteobacteria</taxon>
        <taxon>Candidatus Accumulibacter</taxon>
    </lineage>
</organism>
<comment type="pathway">
    <text evidence="6">Cofactor metabolism; pyridoxal 5'-phosphate salvage; pyridoxal 5'-phosphate from pyridoxine 5'-phosphate: step 1/1.</text>
</comment>
<dbReference type="Pfam" id="PF01243">
    <property type="entry name" value="PNPOx_N"/>
    <property type="match status" value="1"/>
</dbReference>
<gene>
    <name evidence="6 11" type="primary">pdxH</name>
    <name evidence="11" type="ORF">AW11_01415</name>
</gene>
<feature type="binding site" evidence="6 8">
    <location>
        <begin position="76"/>
        <end position="77"/>
    </location>
    <ligand>
        <name>FMN</name>
        <dbReference type="ChEBI" id="CHEBI:58210"/>
    </ligand>
</feature>
<dbReference type="NCBIfam" id="NF004231">
    <property type="entry name" value="PRK05679.1"/>
    <property type="match status" value="1"/>
</dbReference>
<dbReference type="InterPro" id="IPR019576">
    <property type="entry name" value="Pyridoxamine_oxidase_dimer_C"/>
</dbReference>
<evidence type="ECO:0000313" key="11">
    <source>
        <dbReference type="EMBL" id="EXI89548.1"/>
    </source>
</evidence>
<keyword evidence="4 6" id="KW-0560">Oxidoreductase</keyword>
<evidence type="ECO:0000259" key="10">
    <source>
        <dbReference type="Pfam" id="PF10590"/>
    </source>
</evidence>
<dbReference type="STRING" id="1454004.AW11_01415"/>
<reference evidence="11" key="1">
    <citation type="submission" date="2014-02" db="EMBL/GenBank/DDBJ databases">
        <title>Expanding our view of genomic diversity in Candidatus Accumulibacter clades.</title>
        <authorList>
            <person name="Skennerton C.T."/>
            <person name="Barr J.J."/>
            <person name="Slater F.R."/>
            <person name="Bond P.L."/>
            <person name="Tyson G.W."/>
        </authorList>
    </citation>
    <scope>NUCLEOTIDE SEQUENCE [LARGE SCALE GENOMIC DNA]</scope>
</reference>
<feature type="binding site" evidence="6 8">
    <location>
        <position position="184"/>
    </location>
    <ligand>
        <name>FMN</name>
        <dbReference type="ChEBI" id="CHEBI:58210"/>
    </ligand>
</feature>
<evidence type="ECO:0000256" key="6">
    <source>
        <dbReference type="HAMAP-Rule" id="MF_01629"/>
    </source>
</evidence>
<dbReference type="Proteomes" id="UP000022141">
    <property type="component" value="Unassembled WGS sequence"/>
</dbReference>
<dbReference type="EMBL" id="JEMY01000015">
    <property type="protein sequence ID" value="EXI89548.1"/>
    <property type="molecule type" value="Genomic_DNA"/>
</dbReference>
<feature type="binding site" evidence="6 7">
    <location>
        <position position="131"/>
    </location>
    <ligand>
        <name>substrate</name>
    </ligand>
</feature>
<comment type="caution">
    <text evidence="6">Lacks conserved residue(s) required for the propagation of feature annotation.</text>
</comment>
<feature type="binding site" evidence="6 8">
    <location>
        <begin position="61"/>
        <end position="66"/>
    </location>
    <ligand>
        <name>FMN</name>
        <dbReference type="ChEBI" id="CHEBI:58210"/>
    </ligand>
</feature>
<comment type="pathway">
    <text evidence="6">Cofactor metabolism; pyridoxal 5'-phosphate salvage; pyridoxal 5'-phosphate from pyridoxamine 5'-phosphate: step 1/1.</text>
</comment>
<accession>A0A011P3N0</accession>
<dbReference type="AlphaFoldDB" id="A0A011P3N0"/>
<feature type="domain" description="Pyridoxamine 5'-phosphate oxidase N-terminal" evidence="9">
    <location>
        <begin position="34"/>
        <end position="157"/>
    </location>
</feature>
<dbReference type="SUPFAM" id="SSF50475">
    <property type="entry name" value="FMN-binding split barrel"/>
    <property type="match status" value="1"/>
</dbReference>
<evidence type="ECO:0000256" key="2">
    <source>
        <dbReference type="ARBA" id="ARBA00022630"/>
    </source>
</evidence>
<evidence type="ECO:0000259" key="9">
    <source>
        <dbReference type="Pfam" id="PF01243"/>
    </source>
</evidence>
<protein>
    <recommendedName>
        <fullName evidence="6">Pyridoxine/pyridoxamine 5'-phosphate oxidase</fullName>
        <ecNumber evidence="6">1.4.3.5</ecNumber>
    </recommendedName>
    <alternativeName>
        <fullName evidence="6">PNP/PMP oxidase</fullName>
        <shortName evidence="6">PNPOx</shortName>
    </alternativeName>
    <alternativeName>
        <fullName evidence="6">Pyridoxal 5'-phosphate synthase</fullName>
    </alternativeName>
</protein>
<dbReference type="UniPathway" id="UPA01068">
    <property type="reaction ID" value="UER00304"/>
</dbReference>
<feature type="binding site" evidence="6 7">
    <location>
        <position position="127"/>
    </location>
    <ligand>
        <name>substrate</name>
    </ligand>
</feature>
<evidence type="ECO:0000256" key="7">
    <source>
        <dbReference type="PIRSR" id="PIRSR000190-1"/>
    </source>
</evidence>
<comment type="similarity">
    <text evidence="1 6">Belongs to the pyridoxamine 5'-phosphate oxidase family.</text>
</comment>
<keyword evidence="3 6" id="KW-0288">FMN</keyword>
<comment type="subunit">
    <text evidence="6">Homodimer.</text>
</comment>
<dbReference type="EC" id="1.4.3.5" evidence="6"/>
<dbReference type="PIRSF" id="PIRSF000190">
    <property type="entry name" value="Pyd_amn-ph_oxd"/>
    <property type="match status" value="1"/>
</dbReference>
<evidence type="ECO:0000256" key="3">
    <source>
        <dbReference type="ARBA" id="ARBA00022643"/>
    </source>
</evidence>
<dbReference type="GO" id="GO:0010181">
    <property type="term" value="F:FMN binding"/>
    <property type="evidence" value="ECO:0007669"/>
    <property type="project" value="UniProtKB-UniRule"/>
</dbReference>
<comment type="catalytic activity">
    <reaction evidence="6">
        <text>pyridoxamine 5'-phosphate + O2 + H2O = pyridoxal 5'-phosphate + H2O2 + NH4(+)</text>
        <dbReference type="Rhea" id="RHEA:15817"/>
        <dbReference type="ChEBI" id="CHEBI:15377"/>
        <dbReference type="ChEBI" id="CHEBI:15379"/>
        <dbReference type="ChEBI" id="CHEBI:16240"/>
        <dbReference type="ChEBI" id="CHEBI:28938"/>
        <dbReference type="ChEBI" id="CHEBI:58451"/>
        <dbReference type="ChEBI" id="CHEBI:597326"/>
        <dbReference type="EC" id="1.4.3.5"/>
    </reaction>
</comment>
<dbReference type="Gene3D" id="2.30.110.10">
    <property type="entry name" value="Electron Transport, Fmn-binding Protein, Chain A"/>
    <property type="match status" value="1"/>
</dbReference>
<evidence type="ECO:0000256" key="5">
    <source>
        <dbReference type="ARBA" id="ARBA00023096"/>
    </source>
</evidence>
<feature type="binding site" evidence="7">
    <location>
        <begin position="8"/>
        <end position="11"/>
    </location>
    <ligand>
        <name>substrate</name>
    </ligand>
</feature>
<dbReference type="eggNOG" id="COG0259">
    <property type="taxonomic scope" value="Bacteria"/>
</dbReference>
<dbReference type="GO" id="GO:0008615">
    <property type="term" value="P:pyridoxine biosynthetic process"/>
    <property type="evidence" value="ECO:0007669"/>
    <property type="project" value="UniProtKB-UniRule"/>
</dbReference>
<dbReference type="Pfam" id="PF10590">
    <property type="entry name" value="PNP_phzG_C"/>
    <property type="match status" value="1"/>
</dbReference>
<dbReference type="HAMAP" id="MF_01629">
    <property type="entry name" value="PdxH"/>
    <property type="match status" value="1"/>
</dbReference>
<dbReference type="NCBIfam" id="TIGR00558">
    <property type="entry name" value="pdxH"/>
    <property type="match status" value="1"/>
</dbReference>
<comment type="caution">
    <text evidence="11">The sequence shown here is derived from an EMBL/GenBank/DDBJ whole genome shotgun (WGS) entry which is preliminary data.</text>
</comment>
<dbReference type="InterPro" id="IPR000659">
    <property type="entry name" value="Pyridox_Oxase"/>
</dbReference>
<keyword evidence="2 6" id="KW-0285">Flavoprotein</keyword>
<dbReference type="PROSITE" id="PS01064">
    <property type="entry name" value="PYRIDOX_OXIDASE"/>
    <property type="match status" value="1"/>
</dbReference>